<evidence type="ECO:0000256" key="7">
    <source>
        <dbReference type="HAMAP-Rule" id="MF_00156"/>
    </source>
</evidence>
<dbReference type="GO" id="GO:0000287">
    <property type="term" value="F:magnesium ion binding"/>
    <property type="evidence" value="ECO:0007669"/>
    <property type="project" value="TreeGrafter"/>
</dbReference>
<dbReference type="PANTHER" id="PTHR20881:SF0">
    <property type="entry name" value="3-METHYL-2-OXOBUTANOATE HYDROXYMETHYLTRANSFERASE"/>
    <property type="match status" value="1"/>
</dbReference>
<keyword evidence="7" id="KW-0963">Cytoplasm</keyword>
<dbReference type="SUPFAM" id="SSF51621">
    <property type="entry name" value="Phosphoenolpyruvate/pyruvate domain"/>
    <property type="match status" value="1"/>
</dbReference>
<accession>A0A497XQX3</accession>
<feature type="binding site" evidence="7 10">
    <location>
        <position position="116"/>
    </location>
    <ligand>
        <name>Mg(2+)</name>
        <dbReference type="ChEBI" id="CHEBI:18420"/>
    </ligand>
</feature>
<gene>
    <name evidence="7" type="primary">panB</name>
    <name evidence="11" type="ORF">BCF55_0934</name>
</gene>
<comment type="function">
    <text evidence="6 7">Catalyzes the reversible reaction in which hydroxymethyl group from 5,10-methylenetetrahydrofolate is transferred onto alpha-ketoisovalerate to form ketopantoate.</text>
</comment>
<evidence type="ECO:0000256" key="9">
    <source>
        <dbReference type="PIRSR" id="PIRSR000388-2"/>
    </source>
</evidence>
<dbReference type="AlphaFoldDB" id="A0A497XQX3"/>
<dbReference type="GO" id="GO:0015940">
    <property type="term" value="P:pantothenate biosynthetic process"/>
    <property type="evidence" value="ECO:0007669"/>
    <property type="project" value="UniProtKB-UniRule"/>
</dbReference>
<keyword evidence="12" id="KW-1185">Reference proteome</keyword>
<evidence type="ECO:0000256" key="2">
    <source>
        <dbReference type="ARBA" id="ARBA00008676"/>
    </source>
</evidence>
<dbReference type="EMBL" id="RCCJ01000001">
    <property type="protein sequence ID" value="RLJ70654.1"/>
    <property type="molecule type" value="Genomic_DNA"/>
</dbReference>
<dbReference type="GO" id="GO:0032259">
    <property type="term" value="P:methylation"/>
    <property type="evidence" value="ECO:0007669"/>
    <property type="project" value="UniProtKB-KW"/>
</dbReference>
<comment type="cofactor">
    <cofactor evidence="7 10">
        <name>Mg(2+)</name>
        <dbReference type="ChEBI" id="CHEBI:18420"/>
    </cofactor>
    <text evidence="7 10">Binds 1 Mg(2+) ion per subunit.</text>
</comment>
<dbReference type="NCBIfam" id="NF001452">
    <property type="entry name" value="PRK00311.1"/>
    <property type="match status" value="1"/>
</dbReference>
<evidence type="ECO:0000256" key="6">
    <source>
        <dbReference type="ARBA" id="ARBA00056497"/>
    </source>
</evidence>
<keyword evidence="7 10" id="KW-0460">Magnesium</keyword>
<dbReference type="InterPro" id="IPR015813">
    <property type="entry name" value="Pyrv/PenolPyrv_kinase-like_dom"/>
</dbReference>
<sequence>MGRVTLWSLRKKKWRGEKITMISTYDFLSAKLCQEAGIDSVLVGDSLGMVFQGLDSTLPVTLEEVIYHARAVRRGAPELFLVVDMPFMSYQVSIEEGIKNCGRVIKETGAQAVKIEGGESVAELVYRLTGVGIPVVGHLGFTPQSINLFGVPRVVGKEEKEAERLRIDFKALVEAGVDMIVLESVPWRLAKELTESSEVITIGIGAGKFCDGQVLVFHDLVGLYEEAKPKFVRRYAEGAKIFREALTKFKIEVEKGEFPSEEESYGT</sequence>
<dbReference type="GO" id="GO:0003864">
    <property type="term" value="F:3-methyl-2-oxobutanoate hydroxymethyltransferase activity"/>
    <property type="evidence" value="ECO:0007669"/>
    <property type="project" value="UniProtKB-UniRule"/>
</dbReference>
<dbReference type="GO" id="GO:0005737">
    <property type="term" value="C:cytoplasm"/>
    <property type="evidence" value="ECO:0007669"/>
    <property type="project" value="UniProtKB-SubCell"/>
</dbReference>
<keyword evidence="11" id="KW-0489">Methyltransferase</keyword>
<feature type="binding site" evidence="7 10">
    <location>
        <position position="84"/>
    </location>
    <ligand>
        <name>Mg(2+)</name>
        <dbReference type="ChEBI" id="CHEBI:18420"/>
    </ligand>
</feature>
<keyword evidence="5 7" id="KW-0808">Transferase</keyword>
<dbReference type="OrthoDB" id="9781789at2"/>
<evidence type="ECO:0000256" key="5">
    <source>
        <dbReference type="ARBA" id="ARBA00022679"/>
    </source>
</evidence>
<comment type="catalytic activity">
    <reaction evidence="7">
        <text>(6R)-5,10-methylene-5,6,7,8-tetrahydrofolate + 3-methyl-2-oxobutanoate + H2O = 2-dehydropantoate + (6S)-5,6,7,8-tetrahydrofolate</text>
        <dbReference type="Rhea" id="RHEA:11824"/>
        <dbReference type="ChEBI" id="CHEBI:11561"/>
        <dbReference type="ChEBI" id="CHEBI:11851"/>
        <dbReference type="ChEBI" id="CHEBI:15377"/>
        <dbReference type="ChEBI" id="CHEBI:15636"/>
        <dbReference type="ChEBI" id="CHEBI:57453"/>
        <dbReference type="EC" id="2.1.2.11"/>
    </reaction>
</comment>
<dbReference type="Gene3D" id="3.20.20.60">
    <property type="entry name" value="Phosphoenolpyruvate-binding domains"/>
    <property type="match status" value="1"/>
</dbReference>
<dbReference type="Pfam" id="PF02548">
    <property type="entry name" value="Pantoate_transf"/>
    <property type="match status" value="1"/>
</dbReference>
<dbReference type="UniPathway" id="UPA00028">
    <property type="reaction ID" value="UER00003"/>
</dbReference>
<feature type="active site" description="Proton acceptor" evidence="7 8">
    <location>
        <position position="183"/>
    </location>
</feature>
<protein>
    <recommendedName>
        <fullName evidence="7">3-methyl-2-oxobutanoate hydroxymethyltransferase</fullName>
        <ecNumber evidence="7">2.1.2.11</ecNumber>
    </recommendedName>
    <alternativeName>
        <fullName evidence="7">Ketopantoate hydroxymethyltransferase</fullName>
        <shortName evidence="7">KPHMT</shortName>
    </alternativeName>
</protein>
<dbReference type="PIRSF" id="PIRSF000388">
    <property type="entry name" value="Pantoate_hydroxy_MeTrfase"/>
    <property type="match status" value="1"/>
</dbReference>
<comment type="subunit">
    <text evidence="3 7">Homodecamer; pentamer of dimers.</text>
</comment>
<evidence type="ECO:0000256" key="4">
    <source>
        <dbReference type="ARBA" id="ARBA00022655"/>
    </source>
</evidence>
<organism evidence="11 12">
    <name type="scientific">Hydrogenivirga caldilitoris</name>
    <dbReference type="NCBI Taxonomy" id="246264"/>
    <lineage>
        <taxon>Bacteria</taxon>
        <taxon>Pseudomonadati</taxon>
        <taxon>Aquificota</taxon>
        <taxon>Aquificia</taxon>
        <taxon>Aquificales</taxon>
        <taxon>Aquificaceae</taxon>
        <taxon>Hydrogenivirga</taxon>
    </lineage>
</organism>
<feature type="binding site" evidence="7 9">
    <location>
        <begin position="45"/>
        <end position="46"/>
    </location>
    <ligand>
        <name>3-methyl-2-oxobutanoate</name>
        <dbReference type="ChEBI" id="CHEBI:11851"/>
    </ligand>
</feature>
<dbReference type="GO" id="GO:0008168">
    <property type="term" value="F:methyltransferase activity"/>
    <property type="evidence" value="ECO:0007669"/>
    <property type="project" value="UniProtKB-KW"/>
</dbReference>
<evidence type="ECO:0000256" key="10">
    <source>
        <dbReference type="PIRSR" id="PIRSR000388-3"/>
    </source>
</evidence>
<dbReference type="PANTHER" id="PTHR20881">
    <property type="entry name" value="3-METHYL-2-OXOBUTANOATE HYDROXYMETHYLTRANSFERASE"/>
    <property type="match status" value="1"/>
</dbReference>
<evidence type="ECO:0000256" key="1">
    <source>
        <dbReference type="ARBA" id="ARBA00005033"/>
    </source>
</evidence>
<keyword evidence="4 7" id="KW-0566">Pantothenate biosynthesis</keyword>
<dbReference type="Proteomes" id="UP000267841">
    <property type="component" value="Unassembled WGS sequence"/>
</dbReference>
<reference evidence="11 12" key="1">
    <citation type="submission" date="2018-10" db="EMBL/GenBank/DDBJ databases">
        <title>Genomic Encyclopedia of Archaeal and Bacterial Type Strains, Phase II (KMG-II): from individual species to whole genera.</title>
        <authorList>
            <person name="Goeker M."/>
        </authorList>
    </citation>
    <scope>NUCLEOTIDE SEQUENCE [LARGE SCALE GENOMIC DNA]</scope>
    <source>
        <strain evidence="11 12">DSM 16510</strain>
    </source>
</reference>
<evidence type="ECO:0000256" key="8">
    <source>
        <dbReference type="PIRSR" id="PIRSR000388-1"/>
    </source>
</evidence>
<comment type="subcellular location">
    <subcellularLocation>
        <location evidence="7">Cytoplasm</location>
    </subcellularLocation>
</comment>
<comment type="pathway">
    <text evidence="1 7">Cofactor biosynthesis; (R)-pantothenate biosynthesis; (R)-pantoate from 3-methyl-2-oxobutanoate: step 1/2.</text>
</comment>
<keyword evidence="7 10" id="KW-0479">Metal-binding</keyword>
<evidence type="ECO:0000256" key="3">
    <source>
        <dbReference type="ARBA" id="ARBA00011424"/>
    </source>
</evidence>
<comment type="caution">
    <text evidence="11">The sequence shown here is derived from an EMBL/GenBank/DDBJ whole genome shotgun (WGS) entry which is preliminary data.</text>
</comment>
<feature type="binding site" evidence="7 9">
    <location>
        <position position="84"/>
    </location>
    <ligand>
        <name>3-methyl-2-oxobutanoate</name>
        <dbReference type="ChEBI" id="CHEBI:11851"/>
    </ligand>
</feature>
<proteinExistence type="inferred from homology"/>
<dbReference type="InterPro" id="IPR003700">
    <property type="entry name" value="Pantoate_hydroxy_MeTrfase"/>
</dbReference>
<dbReference type="HAMAP" id="MF_00156">
    <property type="entry name" value="PanB"/>
    <property type="match status" value="1"/>
</dbReference>
<dbReference type="RefSeq" id="WP_121010666.1">
    <property type="nucleotide sequence ID" value="NZ_RCCJ01000001.1"/>
</dbReference>
<name>A0A497XQX3_9AQUI</name>
<feature type="binding site" evidence="7 9">
    <location>
        <position position="114"/>
    </location>
    <ligand>
        <name>3-methyl-2-oxobutanoate</name>
        <dbReference type="ChEBI" id="CHEBI:11851"/>
    </ligand>
</feature>
<comment type="similarity">
    <text evidence="2 7">Belongs to the PanB family.</text>
</comment>
<dbReference type="NCBIfam" id="TIGR00222">
    <property type="entry name" value="panB"/>
    <property type="match status" value="1"/>
</dbReference>
<dbReference type="CDD" id="cd06557">
    <property type="entry name" value="KPHMT-like"/>
    <property type="match status" value="1"/>
</dbReference>
<feature type="binding site" evidence="7 10">
    <location>
        <position position="45"/>
    </location>
    <ligand>
        <name>Mg(2+)</name>
        <dbReference type="ChEBI" id="CHEBI:18420"/>
    </ligand>
</feature>
<evidence type="ECO:0000313" key="11">
    <source>
        <dbReference type="EMBL" id="RLJ70654.1"/>
    </source>
</evidence>
<evidence type="ECO:0000313" key="12">
    <source>
        <dbReference type="Proteomes" id="UP000267841"/>
    </source>
</evidence>
<dbReference type="InterPro" id="IPR040442">
    <property type="entry name" value="Pyrv_kinase-like_dom_sf"/>
</dbReference>
<dbReference type="EC" id="2.1.2.11" evidence="7"/>
<dbReference type="FunFam" id="3.20.20.60:FF:000003">
    <property type="entry name" value="3-methyl-2-oxobutanoate hydroxymethyltransferase"/>
    <property type="match status" value="1"/>
</dbReference>